<dbReference type="KEGG" id="sdv:BN159_6893"/>
<dbReference type="PATRIC" id="fig|1214101.3.peg.6982"/>
<feature type="region of interest" description="Disordered" evidence="1">
    <location>
        <begin position="341"/>
        <end position="368"/>
    </location>
</feature>
<organism evidence="3 4">
    <name type="scientific">Streptomyces davaonensis (strain DSM 101723 / JCM 4913 / KCC S-0913 / 768)</name>
    <dbReference type="NCBI Taxonomy" id="1214101"/>
    <lineage>
        <taxon>Bacteria</taxon>
        <taxon>Bacillati</taxon>
        <taxon>Actinomycetota</taxon>
        <taxon>Actinomycetes</taxon>
        <taxon>Kitasatosporales</taxon>
        <taxon>Streptomycetaceae</taxon>
        <taxon>Streptomyces</taxon>
    </lineage>
</organism>
<feature type="chain" id="PRO_5038957756" evidence="2">
    <location>
        <begin position="20"/>
        <end position="368"/>
    </location>
</feature>
<dbReference type="OrthoDB" id="4128153at2"/>
<evidence type="ECO:0000313" key="3">
    <source>
        <dbReference type="EMBL" id="CCK31272.1"/>
    </source>
</evidence>
<feature type="compositionally biased region" description="Low complexity" evidence="1">
    <location>
        <begin position="56"/>
        <end position="65"/>
    </location>
</feature>
<sequence>MAISLGVRISGLLVAGALAVGTAAACGGGGGEERSGGSAGTRVSGGGSGGGGSGGTDSPKSSDGSGSEGSGGGMPTWRPSDEEGSGNVSGGGNGSGGNDSGGTGPGGGDRPGWLRPGPRSPNTDTRADAATVYDDLAANPQGCKNAAGKVPGDSEAVEWRVLRALAAACQAVQGEGGDWSAVTAEYAALQGRVTGCKSSAAYAVLGDVLRFHQRNPSATVRLAPPSGGGGAVCDFRIVSVDVGGDGKAKPHETITITVAGMYFDKRELPGGASPVTIAGAAAYEPDGAEEPDFDAEPPDQLTFQVEVPAPEGAVYPLSATVTIDHAREGTVTLPDAFTLVAPDSVGPSPGVSPSAVASPSPSAPTTTP</sequence>
<dbReference type="AlphaFoldDB" id="K4RCY1"/>
<protein>
    <submittedName>
        <fullName evidence="3">Putative secreted protein</fullName>
    </submittedName>
</protein>
<evidence type="ECO:0000313" key="4">
    <source>
        <dbReference type="Proteomes" id="UP000008043"/>
    </source>
</evidence>
<feature type="compositionally biased region" description="Low complexity" evidence="1">
    <location>
        <begin position="344"/>
        <end position="368"/>
    </location>
</feature>
<feature type="compositionally biased region" description="Gly residues" evidence="1">
    <location>
        <begin position="37"/>
        <end position="55"/>
    </location>
</feature>
<keyword evidence="2" id="KW-0732">Signal</keyword>
<reference evidence="3 4" key="1">
    <citation type="journal article" date="2012" name="J. Bacteriol.">
        <title>Genome sequence of the bacterium Streptomyces davawensis JCM 4913 and heterologous production of the unique antibiotic roseoflavin.</title>
        <authorList>
            <person name="Jankowitsch F."/>
            <person name="Schwarz J."/>
            <person name="Ruckert C."/>
            <person name="Gust B."/>
            <person name="Szczepanowski R."/>
            <person name="Blom J."/>
            <person name="Pelzer S."/>
            <person name="Kalinowski J."/>
            <person name="Mack M."/>
        </authorList>
    </citation>
    <scope>NUCLEOTIDE SEQUENCE [LARGE SCALE GENOMIC DNA]</scope>
    <source>
        <strain evidence="4">DSM 101723 / JCM 4913 / KCC S-0913 / 768</strain>
    </source>
</reference>
<dbReference type="EMBL" id="HE971709">
    <property type="protein sequence ID" value="CCK31272.1"/>
    <property type="molecule type" value="Genomic_DNA"/>
</dbReference>
<name>K4RCY1_STRDJ</name>
<accession>K4RCY1</accession>
<evidence type="ECO:0000256" key="2">
    <source>
        <dbReference type="SAM" id="SignalP"/>
    </source>
</evidence>
<dbReference type="STRING" id="1214101.BN159_6893"/>
<dbReference type="HOGENOM" id="CLU_752090_0_0_11"/>
<feature type="compositionally biased region" description="Gly residues" evidence="1">
    <location>
        <begin position="87"/>
        <end position="110"/>
    </location>
</feature>
<dbReference type="RefSeq" id="WP_015661606.1">
    <property type="nucleotide sequence ID" value="NC_020504.1"/>
</dbReference>
<proteinExistence type="predicted"/>
<dbReference type="Proteomes" id="UP000008043">
    <property type="component" value="Chromosome"/>
</dbReference>
<gene>
    <name evidence="3" type="ORF">BN159_6893</name>
</gene>
<feature type="region of interest" description="Disordered" evidence="1">
    <location>
        <begin position="26"/>
        <end position="126"/>
    </location>
</feature>
<keyword evidence="4" id="KW-1185">Reference proteome</keyword>
<evidence type="ECO:0000256" key="1">
    <source>
        <dbReference type="SAM" id="MobiDB-lite"/>
    </source>
</evidence>
<feature type="signal peptide" evidence="2">
    <location>
        <begin position="1"/>
        <end position="19"/>
    </location>
</feature>